<dbReference type="Gene3D" id="1.10.287.1080">
    <property type="entry name" value="MazG-like"/>
    <property type="match status" value="1"/>
</dbReference>
<dbReference type="RefSeq" id="WP_317703775.1">
    <property type="nucleotide sequence ID" value="NZ_CP136921.1"/>
</dbReference>
<dbReference type="Pfam" id="PF12643">
    <property type="entry name" value="MazG-like"/>
    <property type="match status" value="1"/>
</dbReference>
<accession>A0ABZ0JB52</accession>
<keyword evidence="2" id="KW-1185">Reference proteome</keyword>
<evidence type="ECO:0000313" key="1">
    <source>
        <dbReference type="EMBL" id="WOO34459.1"/>
    </source>
</evidence>
<dbReference type="InterPro" id="IPR025984">
    <property type="entry name" value="DCTPP"/>
</dbReference>
<organism evidence="1 2">
    <name type="scientific">Diaphorobacter limosus</name>
    <dbReference type="NCBI Taxonomy" id="3036128"/>
    <lineage>
        <taxon>Bacteria</taxon>
        <taxon>Pseudomonadati</taxon>
        <taxon>Pseudomonadota</taxon>
        <taxon>Betaproteobacteria</taxon>
        <taxon>Burkholderiales</taxon>
        <taxon>Comamonadaceae</taxon>
        <taxon>Diaphorobacter</taxon>
    </lineage>
</organism>
<dbReference type="PANTHER" id="PTHR46523:SF1">
    <property type="entry name" value="DCTP PYROPHOSPHATASE 1"/>
    <property type="match status" value="1"/>
</dbReference>
<dbReference type="CDD" id="cd11537">
    <property type="entry name" value="NTP-PPase_RS21-C6_like"/>
    <property type="match status" value="1"/>
</dbReference>
<name>A0ABZ0JB52_9BURK</name>
<dbReference type="PANTHER" id="PTHR46523">
    <property type="entry name" value="DCTP PYROPHOSPHATASE 1"/>
    <property type="match status" value="1"/>
</dbReference>
<gene>
    <name evidence="1" type="ORF">P4826_15930</name>
</gene>
<sequence length="112" mass="12189">MPLDVDALQARLRAFAAERQWQPFHTPKNLSTALMVEAAELAEIFQWMTPEQSLAVRGDPALREPIADEVADVLLYLLQLADHAGVDLAAAVEHKLAKNALKYPAPGTGSAM</sequence>
<protein>
    <submittedName>
        <fullName evidence="1">Nucleotide pyrophosphohydrolase</fullName>
    </submittedName>
</protein>
<dbReference type="EMBL" id="CP136921">
    <property type="protein sequence ID" value="WOO34459.1"/>
    <property type="molecule type" value="Genomic_DNA"/>
</dbReference>
<dbReference type="SUPFAM" id="SSF101386">
    <property type="entry name" value="all-alpha NTP pyrophosphatases"/>
    <property type="match status" value="1"/>
</dbReference>
<dbReference type="PIRSF" id="PIRSF029826">
    <property type="entry name" value="UCP029826_pph"/>
    <property type="match status" value="1"/>
</dbReference>
<reference evidence="1 2" key="1">
    <citation type="submission" date="2023-03" db="EMBL/GenBank/DDBJ databases">
        <title>Diaphorobacter basophil sp. nov., isolated from a sewage-treatment plant.</title>
        <authorList>
            <person name="Yang K."/>
        </authorList>
    </citation>
    <scope>NUCLEOTIDE SEQUENCE [LARGE SCALE GENOMIC DNA]</scope>
    <source>
        <strain evidence="1 2">Y-1</strain>
    </source>
</reference>
<evidence type="ECO:0000313" key="2">
    <source>
        <dbReference type="Proteomes" id="UP001303211"/>
    </source>
</evidence>
<dbReference type="InterPro" id="IPR052555">
    <property type="entry name" value="dCTP_Pyrophosphatase"/>
</dbReference>
<dbReference type="Proteomes" id="UP001303211">
    <property type="component" value="Chromosome"/>
</dbReference>
<proteinExistence type="predicted"/>